<evidence type="ECO:0000256" key="6">
    <source>
        <dbReference type="SAM" id="Phobius"/>
    </source>
</evidence>
<sequence>MSEEPADDRPPQKRSGRPDDNRWKDDETPLDLNDGRYGNRPPDYGPSPKWAGDPYGNTPPNYGPSPTWGGDPYGNRPPGYGPPPNWGRYQFGDRPVNYGPPPHDWSGEPYGNTPVYTGPPQNWSGYPYANRNPYYWNRASYDSPDVERFAKDEFGFDNASIRAGFVRKVFAIVTVMGLVNVLMVTPVVVNTELRLMVKEHSWMYLIAFIIFLTSYCTLICCRSVARSFPTNLIILAFFTIAAGMMLMVLCAKASPQAVLLAVITTTICCTAIILFATQTSIDITSYIFIIFAASIAVFIFGVVLAILSIFMYIKALHIIFSAVVCVLFMVYLAVDIQLIVGGRKYEISPEEYVFAALMLFVDIYEIFITLLSLFQQAE</sequence>
<accession>A0AAN8F763</accession>
<feature type="transmembrane region" description="Helical" evidence="6">
    <location>
        <begin position="318"/>
        <end position="340"/>
    </location>
</feature>
<dbReference type="GO" id="GO:0005794">
    <property type="term" value="C:Golgi apparatus"/>
    <property type="evidence" value="ECO:0007669"/>
    <property type="project" value="TreeGrafter"/>
</dbReference>
<dbReference type="GO" id="GO:2001234">
    <property type="term" value="P:negative regulation of apoptotic signaling pathway"/>
    <property type="evidence" value="ECO:0007669"/>
    <property type="project" value="TreeGrafter"/>
</dbReference>
<dbReference type="InterPro" id="IPR006214">
    <property type="entry name" value="Bax_inhibitor_1-related"/>
</dbReference>
<feature type="compositionally biased region" description="Basic and acidic residues" evidence="5">
    <location>
        <begin position="7"/>
        <end position="27"/>
    </location>
</feature>
<dbReference type="Proteomes" id="UP001331761">
    <property type="component" value="Unassembled WGS sequence"/>
</dbReference>
<evidence type="ECO:0000256" key="3">
    <source>
        <dbReference type="ARBA" id="ARBA00022989"/>
    </source>
</evidence>
<comment type="subcellular location">
    <subcellularLocation>
        <location evidence="1">Membrane</location>
        <topology evidence="1">Multi-pass membrane protein</topology>
    </subcellularLocation>
</comment>
<feature type="transmembrane region" description="Helical" evidence="6">
    <location>
        <begin position="257"/>
        <end position="276"/>
    </location>
</feature>
<keyword evidence="3 6" id="KW-1133">Transmembrane helix</keyword>
<feature type="compositionally biased region" description="Low complexity" evidence="5">
    <location>
        <begin position="69"/>
        <end position="78"/>
    </location>
</feature>
<gene>
    <name evidence="7" type="ORF">GCK32_010038</name>
</gene>
<dbReference type="PANTHER" id="PTHR23291:SF127">
    <property type="entry name" value="PROTEIN LIFEGUARD 1-LIKE"/>
    <property type="match status" value="1"/>
</dbReference>
<evidence type="ECO:0008006" key="9">
    <source>
        <dbReference type="Google" id="ProtNLM"/>
    </source>
</evidence>
<feature type="transmembrane region" description="Helical" evidence="6">
    <location>
        <begin position="288"/>
        <end position="312"/>
    </location>
</feature>
<protein>
    <recommendedName>
        <fullName evidence="9">Protein lifeguard 1</fullName>
    </recommendedName>
</protein>
<feature type="transmembrane region" description="Helical" evidence="6">
    <location>
        <begin position="201"/>
        <end position="220"/>
    </location>
</feature>
<comment type="caution">
    <text evidence="7">The sequence shown here is derived from an EMBL/GenBank/DDBJ whole genome shotgun (WGS) entry which is preliminary data.</text>
</comment>
<keyword evidence="4 6" id="KW-0472">Membrane</keyword>
<keyword evidence="8" id="KW-1185">Reference proteome</keyword>
<evidence type="ECO:0000256" key="1">
    <source>
        <dbReference type="ARBA" id="ARBA00004141"/>
    </source>
</evidence>
<evidence type="ECO:0000256" key="2">
    <source>
        <dbReference type="ARBA" id="ARBA00022692"/>
    </source>
</evidence>
<feature type="region of interest" description="Disordered" evidence="5">
    <location>
        <begin position="1"/>
        <end position="99"/>
    </location>
</feature>
<evidence type="ECO:0000256" key="4">
    <source>
        <dbReference type="ARBA" id="ARBA00023136"/>
    </source>
</evidence>
<feature type="transmembrane region" description="Helical" evidence="6">
    <location>
        <begin position="169"/>
        <end position="189"/>
    </location>
</feature>
<evidence type="ECO:0000313" key="7">
    <source>
        <dbReference type="EMBL" id="KAK5966298.1"/>
    </source>
</evidence>
<dbReference type="CDD" id="cd10428">
    <property type="entry name" value="LFG_like"/>
    <property type="match status" value="1"/>
</dbReference>
<evidence type="ECO:0000313" key="8">
    <source>
        <dbReference type="Proteomes" id="UP001331761"/>
    </source>
</evidence>
<name>A0AAN8F763_TRICO</name>
<dbReference type="GO" id="GO:0016020">
    <property type="term" value="C:membrane"/>
    <property type="evidence" value="ECO:0007669"/>
    <property type="project" value="UniProtKB-SubCell"/>
</dbReference>
<feature type="transmembrane region" description="Helical" evidence="6">
    <location>
        <begin position="352"/>
        <end position="374"/>
    </location>
</feature>
<dbReference type="Pfam" id="PF01027">
    <property type="entry name" value="Bax1-I"/>
    <property type="match status" value="1"/>
</dbReference>
<dbReference type="PANTHER" id="PTHR23291">
    <property type="entry name" value="BAX INHIBITOR-RELATED"/>
    <property type="match status" value="1"/>
</dbReference>
<dbReference type="EMBL" id="WIXE01023648">
    <property type="protein sequence ID" value="KAK5966298.1"/>
    <property type="molecule type" value="Genomic_DNA"/>
</dbReference>
<keyword evidence="2 6" id="KW-0812">Transmembrane</keyword>
<feature type="transmembrane region" description="Helical" evidence="6">
    <location>
        <begin position="232"/>
        <end position="251"/>
    </location>
</feature>
<organism evidence="7 8">
    <name type="scientific">Trichostrongylus colubriformis</name>
    <name type="common">Black scour worm</name>
    <dbReference type="NCBI Taxonomy" id="6319"/>
    <lineage>
        <taxon>Eukaryota</taxon>
        <taxon>Metazoa</taxon>
        <taxon>Ecdysozoa</taxon>
        <taxon>Nematoda</taxon>
        <taxon>Chromadorea</taxon>
        <taxon>Rhabditida</taxon>
        <taxon>Rhabditina</taxon>
        <taxon>Rhabditomorpha</taxon>
        <taxon>Strongyloidea</taxon>
        <taxon>Trichostrongylidae</taxon>
        <taxon>Trichostrongylus</taxon>
    </lineage>
</organism>
<dbReference type="GO" id="GO:0005783">
    <property type="term" value="C:endoplasmic reticulum"/>
    <property type="evidence" value="ECO:0007669"/>
    <property type="project" value="TreeGrafter"/>
</dbReference>
<evidence type="ECO:0000256" key="5">
    <source>
        <dbReference type="SAM" id="MobiDB-lite"/>
    </source>
</evidence>
<dbReference type="AlphaFoldDB" id="A0AAN8F763"/>
<reference evidence="7 8" key="1">
    <citation type="submission" date="2019-10" db="EMBL/GenBank/DDBJ databases">
        <title>Assembly and Annotation for the nematode Trichostrongylus colubriformis.</title>
        <authorList>
            <person name="Martin J."/>
        </authorList>
    </citation>
    <scope>NUCLEOTIDE SEQUENCE [LARGE SCALE GENOMIC DNA]</scope>
    <source>
        <strain evidence="7">G859</strain>
        <tissue evidence="7">Whole worm</tissue>
    </source>
</reference>
<proteinExistence type="predicted"/>